<comment type="similarity">
    <text evidence="5 6">Belongs to the autoinducer synthase family.</text>
</comment>
<organism evidence="7 8">
    <name type="scientific">Paracoccus maritimus</name>
    <dbReference type="NCBI Taxonomy" id="2933292"/>
    <lineage>
        <taxon>Bacteria</taxon>
        <taxon>Pseudomonadati</taxon>
        <taxon>Pseudomonadota</taxon>
        <taxon>Alphaproteobacteria</taxon>
        <taxon>Rhodobacterales</taxon>
        <taxon>Paracoccaceae</taxon>
        <taxon>Paracoccus</taxon>
    </lineage>
</organism>
<protein>
    <recommendedName>
        <fullName evidence="6">Acyl-homoserine-lactone synthase</fullName>
        <ecNumber evidence="6">2.3.1.184</ecNumber>
    </recommendedName>
    <alternativeName>
        <fullName evidence="6">Autoinducer synthesis protein</fullName>
    </alternativeName>
</protein>
<dbReference type="Pfam" id="PF00765">
    <property type="entry name" value="Autoind_synth"/>
    <property type="match status" value="1"/>
</dbReference>
<evidence type="ECO:0000313" key="8">
    <source>
        <dbReference type="Proteomes" id="UP001320702"/>
    </source>
</evidence>
<comment type="catalytic activity">
    <reaction evidence="6">
        <text>a fatty acyl-[ACP] + S-adenosyl-L-methionine = an N-acyl-L-homoserine lactone + S-methyl-5'-thioadenosine + holo-[ACP] + H(+)</text>
        <dbReference type="Rhea" id="RHEA:10096"/>
        <dbReference type="Rhea" id="RHEA-COMP:9685"/>
        <dbReference type="Rhea" id="RHEA-COMP:14125"/>
        <dbReference type="ChEBI" id="CHEBI:15378"/>
        <dbReference type="ChEBI" id="CHEBI:17509"/>
        <dbReference type="ChEBI" id="CHEBI:55474"/>
        <dbReference type="ChEBI" id="CHEBI:59789"/>
        <dbReference type="ChEBI" id="CHEBI:64479"/>
        <dbReference type="ChEBI" id="CHEBI:138651"/>
        <dbReference type="EC" id="2.3.1.184"/>
    </reaction>
</comment>
<gene>
    <name evidence="7" type="ORF">MU516_16795</name>
</gene>
<keyword evidence="3 6" id="KW-0949">S-adenosyl-L-methionine</keyword>
<evidence type="ECO:0000256" key="6">
    <source>
        <dbReference type="RuleBase" id="RU361135"/>
    </source>
</evidence>
<dbReference type="InterPro" id="IPR016181">
    <property type="entry name" value="Acyl_CoA_acyltransferase"/>
</dbReference>
<evidence type="ECO:0000256" key="3">
    <source>
        <dbReference type="ARBA" id="ARBA00022691"/>
    </source>
</evidence>
<keyword evidence="8" id="KW-1185">Reference proteome</keyword>
<keyword evidence="1 5" id="KW-0673">Quorum sensing</keyword>
<keyword evidence="4 5" id="KW-0071">Autoinducer synthesis</keyword>
<evidence type="ECO:0000313" key="7">
    <source>
        <dbReference type="EMBL" id="MCT4334515.1"/>
    </source>
</evidence>
<evidence type="ECO:0000256" key="5">
    <source>
        <dbReference type="PROSITE-ProRule" id="PRU00533"/>
    </source>
</evidence>
<dbReference type="RefSeq" id="WP_260278425.1">
    <property type="nucleotide sequence ID" value="NZ_JANAVZ010000013.1"/>
</dbReference>
<dbReference type="SUPFAM" id="SSF55729">
    <property type="entry name" value="Acyl-CoA N-acyltransferases (Nat)"/>
    <property type="match status" value="1"/>
</dbReference>
<proteinExistence type="inferred from homology"/>
<dbReference type="PROSITE" id="PS51187">
    <property type="entry name" value="AUTOINDUCER_SYNTH_2"/>
    <property type="match status" value="1"/>
</dbReference>
<dbReference type="PANTHER" id="PTHR39322">
    <property type="entry name" value="ACYL-HOMOSERINE-LACTONE SYNTHASE"/>
    <property type="match status" value="1"/>
</dbReference>
<dbReference type="InterPro" id="IPR001690">
    <property type="entry name" value="Autoind_synthase"/>
</dbReference>
<dbReference type="PANTHER" id="PTHR39322:SF1">
    <property type="entry name" value="ISOVALERYL-HOMOSERINE LACTONE SYNTHASE"/>
    <property type="match status" value="1"/>
</dbReference>
<reference evidence="7 8" key="1">
    <citation type="submission" date="2022-04" db="EMBL/GenBank/DDBJ databases">
        <title>Paracoccus sp. YLB-12 draft genome sequence.</title>
        <authorList>
            <person name="Yu L."/>
        </authorList>
    </citation>
    <scope>NUCLEOTIDE SEQUENCE [LARGE SCALE GENOMIC DNA]</scope>
    <source>
        <strain evidence="7 8">YLB-12</strain>
    </source>
</reference>
<name>A0ABT2KD92_9RHOB</name>
<dbReference type="Gene3D" id="3.40.630.30">
    <property type="match status" value="1"/>
</dbReference>
<dbReference type="EC" id="2.3.1.184" evidence="6"/>
<dbReference type="EMBL" id="JANAVZ010000013">
    <property type="protein sequence ID" value="MCT4334515.1"/>
    <property type="molecule type" value="Genomic_DNA"/>
</dbReference>
<sequence length="217" mass="24094">MQTDFNDKGFEAGLQIVVVRYPEGLSKWHLVNDYLKLRKTVFIDRLDWPLFHSSEVEFEQYDTFDTTYIIAVEDGVVVGGARLRRTDQRSGAGTLKYSYMIRDACLGLLPGLPDTLCTQTPPLDSDVWELTRMVVAGSSDITRKLLDATNAFLADEGARSVLFLGSPAFQRMARSFDWPAKTLGPVSGNDDGRFQVFECPVSASGFGKLSAARHAVE</sequence>
<dbReference type="PRINTS" id="PR01549">
    <property type="entry name" value="AUTOINDCRSYN"/>
</dbReference>
<evidence type="ECO:0000256" key="1">
    <source>
        <dbReference type="ARBA" id="ARBA00022654"/>
    </source>
</evidence>
<evidence type="ECO:0000256" key="2">
    <source>
        <dbReference type="ARBA" id="ARBA00022679"/>
    </source>
</evidence>
<keyword evidence="2 6" id="KW-0808">Transferase</keyword>
<accession>A0ABT2KD92</accession>
<dbReference type="Proteomes" id="UP001320702">
    <property type="component" value="Unassembled WGS sequence"/>
</dbReference>
<comment type="caution">
    <text evidence="7">The sequence shown here is derived from an EMBL/GenBank/DDBJ whole genome shotgun (WGS) entry which is preliminary data.</text>
</comment>
<evidence type="ECO:0000256" key="4">
    <source>
        <dbReference type="ARBA" id="ARBA00022929"/>
    </source>
</evidence>